<feature type="signal peptide" evidence="8">
    <location>
        <begin position="1"/>
        <end position="23"/>
    </location>
</feature>
<dbReference type="GO" id="GO:0034976">
    <property type="term" value="P:response to endoplasmic reticulum stress"/>
    <property type="evidence" value="ECO:0007669"/>
    <property type="project" value="TreeGrafter"/>
</dbReference>
<dbReference type="Proteomes" id="UP000215902">
    <property type="component" value="Unassembled WGS sequence"/>
</dbReference>
<dbReference type="GO" id="GO:0006457">
    <property type="term" value="P:protein folding"/>
    <property type="evidence" value="ECO:0007669"/>
    <property type="project" value="TreeGrafter"/>
</dbReference>
<keyword evidence="5" id="KW-0256">Endoplasmic reticulum</keyword>
<evidence type="ECO:0000256" key="3">
    <source>
        <dbReference type="ARBA" id="ARBA00006347"/>
    </source>
</evidence>
<dbReference type="GO" id="GO:0005788">
    <property type="term" value="C:endoplasmic reticulum lumen"/>
    <property type="evidence" value="ECO:0007669"/>
    <property type="project" value="UniProtKB-SubCell"/>
</dbReference>
<dbReference type="Gene3D" id="3.40.30.10">
    <property type="entry name" value="Glutaredoxin"/>
    <property type="match status" value="3"/>
</dbReference>
<dbReference type="InterPro" id="IPR013766">
    <property type="entry name" value="Thioredoxin_domain"/>
</dbReference>
<accession>A0A267EZZ8</accession>
<comment type="subcellular location">
    <subcellularLocation>
        <location evidence="2">Endoplasmic reticulum lumen</location>
    </subcellularLocation>
</comment>
<dbReference type="GO" id="GO:0003756">
    <property type="term" value="F:protein disulfide isomerase activity"/>
    <property type="evidence" value="ECO:0007669"/>
    <property type="project" value="UniProtKB-EC"/>
</dbReference>
<evidence type="ECO:0000256" key="1">
    <source>
        <dbReference type="ARBA" id="ARBA00001182"/>
    </source>
</evidence>
<evidence type="ECO:0000256" key="8">
    <source>
        <dbReference type="SAM" id="SignalP"/>
    </source>
</evidence>
<organism evidence="10 11">
    <name type="scientific">Macrostomum lignano</name>
    <dbReference type="NCBI Taxonomy" id="282301"/>
    <lineage>
        <taxon>Eukaryota</taxon>
        <taxon>Metazoa</taxon>
        <taxon>Spiralia</taxon>
        <taxon>Lophotrochozoa</taxon>
        <taxon>Platyhelminthes</taxon>
        <taxon>Rhabditophora</taxon>
        <taxon>Macrostomorpha</taxon>
        <taxon>Macrostomida</taxon>
        <taxon>Macrostomidae</taxon>
        <taxon>Macrostomum</taxon>
    </lineage>
</organism>
<dbReference type="CDD" id="cd02961">
    <property type="entry name" value="PDI_a_family"/>
    <property type="match status" value="1"/>
</dbReference>
<evidence type="ECO:0000256" key="2">
    <source>
        <dbReference type="ARBA" id="ARBA00004319"/>
    </source>
</evidence>
<comment type="caution">
    <text evidence="10">The sequence shown here is derived from an EMBL/GenBank/DDBJ whole genome shotgun (WGS) entry which is preliminary data.</text>
</comment>
<comment type="similarity">
    <text evidence="3">Belongs to the protein disulfide isomerase family.</text>
</comment>
<sequence>MFCRKSILIILFISFSLIWTSEVKEDHLLLLDEATFESALQNKDVMLVLFQSNQCQSCSELQAKMSAAAALLFDSTGSEAPPPRAGLARVNSTASPSLAAQYGIDPNLATPVLKLFKLASSSAAASDYTGPTDTAEAIAEHIRLQAEADSGPQRLTEANLTDALSRQANWLVAFVDAASSSRLDFALEGLKSAADQLRRGKHPVAFGYADARGNEEALAKRLGLSTDSLPVFALLQRDEPSWAIPFSHELNGANLAKFVRAHVVESIAQLRAEAAQIHDSPEPLDALNGGVDAHLVASEAAAAPVRRFLAAFLAESGFFFDRRLDGGLLAAPAAKKLGMTLDAIYVRLSPHLLTSGESGMARYPGPLHSSPSLKTFFDRRSLPRLGLLAWHTRRAYMSAPGRSVCLFYTSLPGNWLGESGKLAKRTHAKLAAMIEGRQQLALFALAGEEQQSTEVANFGFDESSSEVNLGCYDAARRRFAMPESDGPDPAAVHKFLDSFAAGTAPQRLRSASVPLADNVEVATANAERLAQLLKDAARVLLIQCDFSTQPCGQSIKEFAAAASEFLSNRNNKNIRFVRVDTKFNDLPGELYYRFEGESAIELTSEQPQVMLLLPSAGLQSSGQAKVIRYERDAVAKAYLLQFLTDNSEFADRAAHQEL</sequence>
<dbReference type="SUPFAM" id="SSF52833">
    <property type="entry name" value="Thioredoxin-like"/>
    <property type="match status" value="2"/>
</dbReference>
<evidence type="ECO:0000313" key="11">
    <source>
        <dbReference type="Proteomes" id="UP000215902"/>
    </source>
</evidence>
<dbReference type="EC" id="5.3.4.1" evidence="4"/>
<proteinExistence type="inferred from homology"/>
<evidence type="ECO:0000256" key="5">
    <source>
        <dbReference type="ARBA" id="ARBA00022824"/>
    </source>
</evidence>
<feature type="chain" id="PRO_5012221739" description="protein disulfide-isomerase" evidence="8">
    <location>
        <begin position="24"/>
        <end position="658"/>
    </location>
</feature>
<dbReference type="Pfam" id="PF00085">
    <property type="entry name" value="Thioredoxin"/>
    <property type="match status" value="1"/>
</dbReference>
<evidence type="ECO:0000256" key="7">
    <source>
        <dbReference type="ARBA" id="ARBA00023284"/>
    </source>
</evidence>
<dbReference type="EMBL" id="NIVC01001550">
    <property type="protein sequence ID" value="PAA66564.1"/>
    <property type="molecule type" value="Genomic_DNA"/>
</dbReference>
<name>A0A267EZZ8_9PLAT</name>
<gene>
    <name evidence="10" type="ORF">BOX15_Mlig002726g2</name>
</gene>
<evidence type="ECO:0000256" key="6">
    <source>
        <dbReference type="ARBA" id="ARBA00023235"/>
    </source>
</evidence>
<evidence type="ECO:0000256" key="4">
    <source>
        <dbReference type="ARBA" id="ARBA00012723"/>
    </source>
</evidence>
<keyword evidence="8" id="KW-0732">Signal</keyword>
<dbReference type="PANTHER" id="PTHR18929">
    <property type="entry name" value="PROTEIN DISULFIDE ISOMERASE"/>
    <property type="match status" value="1"/>
</dbReference>
<dbReference type="PANTHER" id="PTHR18929:SF132">
    <property type="entry name" value="PROTEIN DISULFIDE-ISOMERASE A3"/>
    <property type="match status" value="1"/>
</dbReference>
<dbReference type="AlphaFoldDB" id="A0A267EZZ8"/>
<keyword evidence="7" id="KW-0676">Redox-active center</keyword>
<comment type="catalytic activity">
    <reaction evidence="1">
        <text>Catalyzes the rearrangement of -S-S- bonds in proteins.</text>
        <dbReference type="EC" id="5.3.4.1"/>
    </reaction>
</comment>
<protein>
    <recommendedName>
        <fullName evidence="4">protein disulfide-isomerase</fullName>
        <ecNumber evidence="4">5.3.4.1</ecNumber>
    </recommendedName>
</protein>
<keyword evidence="6" id="KW-0413">Isomerase</keyword>
<dbReference type="InterPro" id="IPR036249">
    <property type="entry name" value="Thioredoxin-like_sf"/>
</dbReference>
<evidence type="ECO:0000259" key="9">
    <source>
        <dbReference type="Pfam" id="PF00085"/>
    </source>
</evidence>
<reference evidence="10 11" key="1">
    <citation type="submission" date="2017-06" db="EMBL/GenBank/DDBJ databases">
        <title>A platform for efficient transgenesis in Macrostomum lignano, a flatworm model organism for stem cell research.</title>
        <authorList>
            <person name="Berezikov E."/>
        </authorList>
    </citation>
    <scope>NUCLEOTIDE SEQUENCE [LARGE SCALE GENOMIC DNA]</scope>
    <source>
        <strain evidence="10">DV1</strain>
        <tissue evidence="10">Whole organism</tissue>
    </source>
</reference>
<keyword evidence="11" id="KW-1185">Reference proteome</keyword>
<evidence type="ECO:0000313" key="10">
    <source>
        <dbReference type="EMBL" id="PAA66564.1"/>
    </source>
</evidence>
<dbReference type="STRING" id="282301.A0A267EZZ8"/>
<feature type="domain" description="Thioredoxin" evidence="9">
    <location>
        <begin position="30"/>
        <end position="141"/>
    </location>
</feature>